<dbReference type="PROSITE" id="PS00662">
    <property type="entry name" value="T2SP_E"/>
    <property type="match status" value="1"/>
</dbReference>
<dbReference type="InterPro" id="IPR027417">
    <property type="entry name" value="P-loop_NTPase"/>
</dbReference>
<dbReference type="InterPro" id="IPR001482">
    <property type="entry name" value="T2SS/T4SS_dom"/>
</dbReference>
<gene>
    <name evidence="4" type="primary">pilT</name>
    <name evidence="4" type="ORF">GCM10008957_48960</name>
</gene>
<evidence type="ECO:0000313" key="4">
    <source>
        <dbReference type="EMBL" id="GGR32712.1"/>
    </source>
</evidence>
<feature type="domain" description="Bacterial type II secretion system protein E" evidence="3">
    <location>
        <begin position="235"/>
        <end position="249"/>
    </location>
</feature>
<sequence length="401" mass="44609">MTQLPSVPVLTRQPTPRPVGPDNIAQVLDDLTALGSSDIQFKTGQPPLINLNGAWQPQSQYALLTGQTVEQIHQKICKDSRSLKISDQQTWDADYRTSTAISNFRVSGGKELGRPYLVLRPLPREIPSFDKLRLLDDEIGVPKSKDGSSKAHLTDGFQYVLRQKRGLILVTGPTGSGKSTTLASFVNYLNQHRPYNIITIEDPVEFVFRSYQSHILQREVGVDTDSFSTALRASLRQKPDVILVGEMRDAETINAAFRAAATGHLVMSTLHNNEAAQTIERIINEFPADQQLRVRHQLSEVLVGIFAQQLVPTLTGGRQMILESMVLTNSMRNVLRPNADKKGGDGYLQALRDKLTENNPHGSRSMDNELRRAVDAGLIADEVAQEYAISPERWNEHEGRA</sequence>
<comment type="similarity">
    <text evidence="1">Belongs to the GSP E family.</text>
</comment>
<dbReference type="InterPro" id="IPR050921">
    <property type="entry name" value="T4SS_GSP_E_ATPase"/>
</dbReference>
<accession>A0A918FE77</accession>
<evidence type="ECO:0000256" key="1">
    <source>
        <dbReference type="ARBA" id="ARBA00006611"/>
    </source>
</evidence>
<reference evidence="4" key="2">
    <citation type="submission" date="2020-09" db="EMBL/GenBank/DDBJ databases">
        <authorList>
            <person name="Sun Q."/>
            <person name="Ohkuma M."/>
        </authorList>
    </citation>
    <scope>NUCLEOTIDE SEQUENCE</scope>
    <source>
        <strain evidence="4">JCM 31311</strain>
    </source>
</reference>
<keyword evidence="5" id="KW-1185">Reference proteome</keyword>
<organism evidence="4 5">
    <name type="scientific">Deinococcus ruber</name>
    <dbReference type="NCBI Taxonomy" id="1848197"/>
    <lineage>
        <taxon>Bacteria</taxon>
        <taxon>Thermotogati</taxon>
        <taxon>Deinococcota</taxon>
        <taxon>Deinococci</taxon>
        <taxon>Deinococcales</taxon>
        <taxon>Deinococcaceae</taxon>
        <taxon>Deinococcus</taxon>
    </lineage>
</organism>
<dbReference type="PANTHER" id="PTHR30486:SF12">
    <property type="entry name" value="TYPE IV PILUS ATPASE PILU"/>
    <property type="match status" value="1"/>
</dbReference>
<feature type="region of interest" description="Disordered" evidence="2">
    <location>
        <begin position="1"/>
        <end position="22"/>
    </location>
</feature>
<dbReference type="Pfam" id="PF00437">
    <property type="entry name" value="T2SSE"/>
    <property type="match status" value="1"/>
</dbReference>
<dbReference type="EMBL" id="BMQL01000056">
    <property type="protein sequence ID" value="GGR32712.1"/>
    <property type="molecule type" value="Genomic_DNA"/>
</dbReference>
<dbReference type="SUPFAM" id="SSF52540">
    <property type="entry name" value="P-loop containing nucleoside triphosphate hydrolases"/>
    <property type="match status" value="1"/>
</dbReference>
<dbReference type="CDD" id="cd01131">
    <property type="entry name" value="PilT"/>
    <property type="match status" value="1"/>
</dbReference>
<dbReference type="SMART" id="SM00382">
    <property type="entry name" value="AAA"/>
    <property type="match status" value="1"/>
</dbReference>
<evidence type="ECO:0000259" key="3">
    <source>
        <dbReference type="PROSITE" id="PS00662"/>
    </source>
</evidence>
<dbReference type="GO" id="GO:0005524">
    <property type="term" value="F:ATP binding"/>
    <property type="evidence" value="ECO:0007669"/>
    <property type="project" value="InterPro"/>
</dbReference>
<evidence type="ECO:0000313" key="5">
    <source>
        <dbReference type="Proteomes" id="UP000603865"/>
    </source>
</evidence>
<dbReference type="AlphaFoldDB" id="A0A918FE77"/>
<dbReference type="GO" id="GO:0016887">
    <property type="term" value="F:ATP hydrolysis activity"/>
    <property type="evidence" value="ECO:0007669"/>
    <property type="project" value="InterPro"/>
</dbReference>
<comment type="caution">
    <text evidence="4">The sequence shown here is derived from an EMBL/GenBank/DDBJ whole genome shotgun (WGS) entry which is preliminary data.</text>
</comment>
<evidence type="ECO:0000256" key="2">
    <source>
        <dbReference type="SAM" id="MobiDB-lite"/>
    </source>
</evidence>
<dbReference type="RefSeq" id="WP_189093148.1">
    <property type="nucleotide sequence ID" value="NZ_BMQL01000056.1"/>
</dbReference>
<name>A0A918FE77_9DEIO</name>
<dbReference type="Gene3D" id="3.30.450.90">
    <property type="match status" value="1"/>
</dbReference>
<reference evidence="4" key="1">
    <citation type="journal article" date="2014" name="Int. J. Syst. Evol. Microbiol.">
        <title>Complete genome sequence of Corynebacterium casei LMG S-19264T (=DSM 44701T), isolated from a smear-ripened cheese.</title>
        <authorList>
            <consortium name="US DOE Joint Genome Institute (JGI-PGF)"/>
            <person name="Walter F."/>
            <person name="Albersmeier A."/>
            <person name="Kalinowski J."/>
            <person name="Ruckert C."/>
        </authorList>
    </citation>
    <scope>NUCLEOTIDE SEQUENCE</scope>
    <source>
        <strain evidence="4">JCM 31311</strain>
    </source>
</reference>
<dbReference type="Proteomes" id="UP000603865">
    <property type="component" value="Unassembled WGS sequence"/>
</dbReference>
<dbReference type="InterPro" id="IPR006321">
    <property type="entry name" value="PilT/PilU"/>
</dbReference>
<dbReference type="InterPro" id="IPR003593">
    <property type="entry name" value="AAA+_ATPase"/>
</dbReference>
<dbReference type="NCBIfam" id="TIGR01420">
    <property type="entry name" value="pilT_fam"/>
    <property type="match status" value="1"/>
</dbReference>
<dbReference type="Gene3D" id="3.40.50.300">
    <property type="entry name" value="P-loop containing nucleotide triphosphate hydrolases"/>
    <property type="match status" value="1"/>
</dbReference>
<dbReference type="PANTHER" id="PTHR30486">
    <property type="entry name" value="TWITCHING MOTILITY PROTEIN PILT"/>
    <property type="match status" value="1"/>
</dbReference>
<protein>
    <submittedName>
        <fullName evidence="4">Twitching motility protein PilT</fullName>
    </submittedName>
</protein>
<proteinExistence type="inferred from homology"/>